<evidence type="ECO:0000256" key="3">
    <source>
        <dbReference type="ARBA" id="ARBA00022801"/>
    </source>
</evidence>
<comment type="similarity">
    <text evidence="1 5">Belongs to the peptidase S41A family.</text>
</comment>
<dbReference type="SUPFAM" id="SSF50156">
    <property type="entry name" value="PDZ domain-like"/>
    <property type="match status" value="1"/>
</dbReference>
<dbReference type="SMART" id="SM00228">
    <property type="entry name" value="PDZ"/>
    <property type="match status" value="1"/>
</dbReference>
<dbReference type="SMART" id="SM00245">
    <property type="entry name" value="TSPc"/>
    <property type="match status" value="1"/>
</dbReference>
<evidence type="ECO:0000313" key="7">
    <source>
        <dbReference type="EMBL" id="OGG44721.1"/>
    </source>
</evidence>
<dbReference type="NCBIfam" id="TIGR00225">
    <property type="entry name" value="prc"/>
    <property type="match status" value="1"/>
</dbReference>
<dbReference type="FunFam" id="2.30.42.10:FF:000063">
    <property type="entry name" value="Peptidase, S41 family"/>
    <property type="match status" value="1"/>
</dbReference>
<dbReference type="PANTHER" id="PTHR32060">
    <property type="entry name" value="TAIL-SPECIFIC PROTEASE"/>
    <property type="match status" value="1"/>
</dbReference>
<dbReference type="GO" id="GO:0006508">
    <property type="term" value="P:proteolysis"/>
    <property type="evidence" value="ECO:0007669"/>
    <property type="project" value="UniProtKB-KW"/>
</dbReference>
<protein>
    <recommendedName>
        <fullName evidence="6">PDZ domain-containing protein</fullName>
    </recommendedName>
</protein>
<dbReference type="GO" id="GO:0007165">
    <property type="term" value="P:signal transduction"/>
    <property type="evidence" value="ECO:0007669"/>
    <property type="project" value="TreeGrafter"/>
</dbReference>
<dbReference type="InterPro" id="IPR001478">
    <property type="entry name" value="PDZ"/>
</dbReference>
<dbReference type="Gene3D" id="2.30.42.10">
    <property type="match status" value="1"/>
</dbReference>
<dbReference type="Pfam" id="PF03572">
    <property type="entry name" value="Peptidase_S41"/>
    <property type="match status" value="1"/>
</dbReference>
<dbReference type="SUPFAM" id="SSF52096">
    <property type="entry name" value="ClpP/crotonase"/>
    <property type="match status" value="1"/>
</dbReference>
<dbReference type="InterPro" id="IPR005151">
    <property type="entry name" value="Tail-specific_protease"/>
</dbReference>
<proteinExistence type="inferred from homology"/>
<dbReference type="Pfam" id="PF17820">
    <property type="entry name" value="PDZ_6"/>
    <property type="match status" value="1"/>
</dbReference>
<dbReference type="PROSITE" id="PS50106">
    <property type="entry name" value="PDZ"/>
    <property type="match status" value="1"/>
</dbReference>
<dbReference type="InterPro" id="IPR041489">
    <property type="entry name" value="PDZ_6"/>
</dbReference>
<dbReference type="GO" id="GO:0030288">
    <property type="term" value="C:outer membrane-bounded periplasmic space"/>
    <property type="evidence" value="ECO:0007669"/>
    <property type="project" value="TreeGrafter"/>
</dbReference>
<dbReference type="GO" id="GO:0004175">
    <property type="term" value="F:endopeptidase activity"/>
    <property type="evidence" value="ECO:0007669"/>
    <property type="project" value="TreeGrafter"/>
</dbReference>
<evidence type="ECO:0000256" key="1">
    <source>
        <dbReference type="ARBA" id="ARBA00009179"/>
    </source>
</evidence>
<gene>
    <name evidence="7" type="ORF">A2841_01980</name>
</gene>
<dbReference type="PANTHER" id="PTHR32060:SF30">
    <property type="entry name" value="CARBOXY-TERMINAL PROCESSING PROTEASE CTPA"/>
    <property type="match status" value="1"/>
</dbReference>
<keyword evidence="4 5" id="KW-0720">Serine protease</keyword>
<comment type="caution">
    <text evidence="7">The sequence shown here is derived from an EMBL/GenBank/DDBJ whole genome shotgun (WGS) entry which is preliminary data.</text>
</comment>
<dbReference type="InterPro" id="IPR036034">
    <property type="entry name" value="PDZ_sf"/>
</dbReference>
<evidence type="ECO:0000256" key="2">
    <source>
        <dbReference type="ARBA" id="ARBA00022670"/>
    </source>
</evidence>
<dbReference type="GO" id="GO:0008236">
    <property type="term" value="F:serine-type peptidase activity"/>
    <property type="evidence" value="ECO:0007669"/>
    <property type="project" value="UniProtKB-KW"/>
</dbReference>
<evidence type="ECO:0000259" key="6">
    <source>
        <dbReference type="PROSITE" id="PS50106"/>
    </source>
</evidence>
<dbReference type="CDD" id="cd06782">
    <property type="entry name" value="cpPDZ_CPP-like"/>
    <property type="match status" value="1"/>
</dbReference>
<evidence type="ECO:0000313" key="8">
    <source>
        <dbReference type="Proteomes" id="UP000178249"/>
    </source>
</evidence>
<keyword evidence="2 5" id="KW-0645">Protease</keyword>
<keyword evidence="3 5" id="KW-0378">Hydrolase</keyword>
<feature type="domain" description="PDZ" evidence="6">
    <location>
        <begin position="100"/>
        <end position="186"/>
    </location>
</feature>
<evidence type="ECO:0000256" key="4">
    <source>
        <dbReference type="ARBA" id="ARBA00022825"/>
    </source>
</evidence>
<name>A0A1F6C6G3_9BACT</name>
<dbReference type="Gene3D" id="3.30.750.44">
    <property type="match status" value="1"/>
</dbReference>
<dbReference type="Pfam" id="PF22694">
    <property type="entry name" value="CtpB_N-like"/>
    <property type="match status" value="1"/>
</dbReference>
<dbReference type="Proteomes" id="UP000178249">
    <property type="component" value="Unassembled WGS sequence"/>
</dbReference>
<reference evidence="7 8" key="1">
    <citation type="journal article" date="2016" name="Nat. Commun.">
        <title>Thousands of microbial genomes shed light on interconnected biogeochemical processes in an aquifer system.</title>
        <authorList>
            <person name="Anantharaman K."/>
            <person name="Brown C.T."/>
            <person name="Hug L.A."/>
            <person name="Sharon I."/>
            <person name="Castelle C.J."/>
            <person name="Probst A.J."/>
            <person name="Thomas B.C."/>
            <person name="Singh A."/>
            <person name="Wilkins M.J."/>
            <person name="Karaoz U."/>
            <person name="Brodie E.L."/>
            <person name="Williams K.H."/>
            <person name="Hubbard S.S."/>
            <person name="Banfield J.F."/>
        </authorList>
    </citation>
    <scope>NUCLEOTIDE SEQUENCE [LARGE SCALE GENOMIC DNA]</scope>
</reference>
<dbReference type="EMBL" id="MFKP01000003">
    <property type="protein sequence ID" value="OGG44721.1"/>
    <property type="molecule type" value="Genomic_DNA"/>
</dbReference>
<dbReference type="CDD" id="cd07560">
    <property type="entry name" value="Peptidase_S41_CPP"/>
    <property type="match status" value="1"/>
</dbReference>
<dbReference type="InterPro" id="IPR055210">
    <property type="entry name" value="CtpA/B_N"/>
</dbReference>
<dbReference type="AlphaFoldDB" id="A0A1F6C6G3"/>
<accession>A0A1F6C6G3</accession>
<evidence type="ECO:0000256" key="5">
    <source>
        <dbReference type="RuleBase" id="RU004404"/>
    </source>
</evidence>
<dbReference type="InterPro" id="IPR004447">
    <property type="entry name" value="Peptidase_S41A"/>
</dbReference>
<organism evidence="7 8">
    <name type="scientific">Candidatus Kaiserbacteria bacterium RIFCSPHIGHO2_01_FULL_48_10</name>
    <dbReference type="NCBI Taxonomy" id="1798476"/>
    <lineage>
        <taxon>Bacteria</taxon>
        <taxon>Candidatus Kaiseribacteriota</taxon>
    </lineage>
</organism>
<dbReference type="InterPro" id="IPR029045">
    <property type="entry name" value="ClpP/crotonase-like_dom_sf"/>
</dbReference>
<dbReference type="Gene3D" id="3.90.226.10">
    <property type="entry name" value="2-enoyl-CoA Hydratase, Chain A, domain 1"/>
    <property type="match status" value="1"/>
</dbReference>
<sequence>MLKKYYTAIVIALVALLSLGTGLFLGTTQSRIQDLVDQTINLSGNTSGVTAPDFKLFWEVWQKVKQESIVQNINDQDLFYGAIRGIVGSLKDPYSIFLTPVETKKFNEELSGSFEGIGAEIGFNKNKILSIIAPLPGTPAERAGLKAGDMIFKINSEETGNMSLDEAVSKIRGTKGTQVILSIFREGDSEPKDYTITRDKIAIESVKWEMKKSGEKDVAYVKISHFNGDTADKFAKFVLPIMQKNPQGIILDLRNNPGGFLDASVRIASHWVGSDVVVIEQEKGDKRTPLNGGGIARFGDIPTIILVNGGSASASEIVAGALQDHGKAKLVGEKTFGKGSVQELQSLSDGSTVKLTIAKWLTPKGTSISDKGITPDVEVKITDKDFEVKLDPQLDKALELLGK</sequence>